<organism evidence="1 2">
    <name type="scientific">Ameca splendens</name>
    <dbReference type="NCBI Taxonomy" id="208324"/>
    <lineage>
        <taxon>Eukaryota</taxon>
        <taxon>Metazoa</taxon>
        <taxon>Chordata</taxon>
        <taxon>Craniata</taxon>
        <taxon>Vertebrata</taxon>
        <taxon>Euteleostomi</taxon>
        <taxon>Actinopterygii</taxon>
        <taxon>Neopterygii</taxon>
        <taxon>Teleostei</taxon>
        <taxon>Neoteleostei</taxon>
        <taxon>Acanthomorphata</taxon>
        <taxon>Ovalentaria</taxon>
        <taxon>Atherinomorphae</taxon>
        <taxon>Cyprinodontiformes</taxon>
        <taxon>Goodeidae</taxon>
        <taxon>Ameca</taxon>
    </lineage>
</organism>
<reference evidence="1 2" key="1">
    <citation type="submission" date="2021-06" db="EMBL/GenBank/DDBJ databases">
        <authorList>
            <person name="Palmer J.M."/>
        </authorList>
    </citation>
    <scope>NUCLEOTIDE SEQUENCE [LARGE SCALE GENOMIC DNA]</scope>
    <source>
        <strain evidence="1 2">AS_MEX2019</strain>
        <tissue evidence="1">Muscle</tissue>
    </source>
</reference>
<comment type="caution">
    <text evidence="1">The sequence shown here is derived from an EMBL/GenBank/DDBJ whole genome shotgun (WGS) entry which is preliminary data.</text>
</comment>
<proteinExistence type="predicted"/>
<evidence type="ECO:0000313" key="1">
    <source>
        <dbReference type="EMBL" id="MEQ2305145.1"/>
    </source>
</evidence>
<name>A0ABV0ZGU9_9TELE</name>
<sequence>MPCTCFSAVIFSPQTASCLTPGFVCLSVPPWFHPVTARPLDHRALDLSPCWQSDFWLRRVLHRPPRSGNRQDRTPQRSLF</sequence>
<dbReference type="EMBL" id="JAHRIP010061372">
    <property type="protein sequence ID" value="MEQ2305145.1"/>
    <property type="molecule type" value="Genomic_DNA"/>
</dbReference>
<gene>
    <name evidence="1" type="ORF">AMECASPLE_034620</name>
</gene>
<keyword evidence="2" id="KW-1185">Reference proteome</keyword>
<evidence type="ECO:0000313" key="2">
    <source>
        <dbReference type="Proteomes" id="UP001469553"/>
    </source>
</evidence>
<protein>
    <recommendedName>
        <fullName evidence="3">Secreted protein</fullName>
    </recommendedName>
</protein>
<dbReference type="Proteomes" id="UP001469553">
    <property type="component" value="Unassembled WGS sequence"/>
</dbReference>
<evidence type="ECO:0008006" key="3">
    <source>
        <dbReference type="Google" id="ProtNLM"/>
    </source>
</evidence>
<accession>A0ABV0ZGU9</accession>